<sequence>MASILTGRGLFYILPRRDFLSVVLVYIFSYHTQYNHNIILFN</sequence>
<protein>
    <submittedName>
        <fullName evidence="1">Uncharacterized protein</fullName>
    </submittedName>
</protein>
<proteinExistence type="predicted"/>
<accession>A0A8S5NBE2</accession>
<reference evidence="1" key="1">
    <citation type="journal article" date="2021" name="Proc. Natl. Acad. Sci. U.S.A.">
        <title>A Catalog of Tens of Thousands of Viruses from Human Metagenomes Reveals Hidden Associations with Chronic Diseases.</title>
        <authorList>
            <person name="Tisza M.J."/>
            <person name="Buck C.B."/>
        </authorList>
    </citation>
    <scope>NUCLEOTIDE SEQUENCE</scope>
    <source>
        <strain evidence="1">Ct0Tg8</strain>
    </source>
</reference>
<organism evidence="1">
    <name type="scientific">Myoviridae sp. ct0Tg8</name>
    <dbReference type="NCBI Taxonomy" id="2826598"/>
    <lineage>
        <taxon>Viruses</taxon>
        <taxon>Duplodnaviria</taxon>
        <taxon>Heunggongvirae</taxon>
        <taxon>Uroviricota</taxon>
        <taxon>Caudoviricetes</taxon>
    </lineage>
</organism>
<dbReference type="EMBL" id="BK015128">
    <property type="protein sequence ID" value="DAD92133.1"/>
    <property type="molecule type" value="Genomic_DNA"/>
</dbReference>
<name>A0A8S5NBE2_9CAUD</name>
<evidence type="ECO:0000313" key="1">
    <source>
        <dbReference type="EMBL" id="DAD92133.1"/>
    </source>
</evidence>